<dbReference type="OrthoDB" id="3831024at2"/>
<organism evidence="1 2">
    <name type="scientific">Pseudomonas fluorescens</name>
    <dbReference type="NCBI Taxonomy" id="294"/>
    <lineage>
        <taxon>Bacteria</taxon>
        <taxon>Pseudomonadati</taxon>
        <taxon>Pseudomonadota</taxon>
        <taxon>Gammaproteobacteria</taxon>
        <taxon>Pseudomonadales</taxon>
        <taxon>Pseudomonadaceae</taxon>
        <taxon>Pseudomonas</taxon>
    </lineage>
</organism>
<gene>
    <name evidence="1" type="ORF">AO353_28670</name>
</gene>
<accession>A0A0N9VWP6</accession>
<evidence type="ECO:0000313" key="2">
    <source>
        <dbReference type="Proteomes" id="UP000066487"/>
    </source>
</evidence>
<dbReference type="Proteomes" id="UP000066487">
    <property type="component" value="Chromosome"/>
</dbReference>
<dbReference type="EMBL" id="CP012830">
    <property type="protein sequence ID" value="ALI05218.1"/>
    <property type="molecule type" value="Genomic_DNA"/>
</dbReference>
<proteinExistence type="predicted"/>
<protein>
    <submittedName>
        <fullName evidence="1">Uncharacterized protein</fullName>
    </submittedName>
</protein>
<dbReference type="AlphaFoldDB" id="A0A0N9VWP6"/>
<evidence type="ECO:0000313" key="1">
    <source>
        <dbReference type="EMBL" id="ALI05218.1"/>
    </source>
</evidence>
<sequence>MKHELWLEPDGCQTFCLADAHGDGARRLLHEKAKLIWEVEAESHFVAMTKYYSYMDWGEYQTDFPEQDQIPYTEPGWSV</sequence>
<name>A0A0N9VWP6_PSEFL</name>
<reference evidence="1 2" key="2">
    <citation type="journal article" date="2018" name="Nature">
        <title>Mutant phenotypes for thousands of bacterial genes of unknown function.</title>
        <authorList>
            <person name="Price M.N."/>
            <person name="Wetmore K.M."/>
            <person name="Waters R.J."/>
            <person name="Callaghan M."/>
            <person name="Ray J."/>
            <person name="Liu H."/>
            <person name="Kuehl J.V."/>
            <person name="Melnyk R.A."/>
            <person name="Lamson J.S."/>
            <person name="Suh Y."/>
            <person name="Carlson H.K."/>
            <person name="Esquivel Z."/>
            <person name="Sadeeshkumar H."/>
            <person name="Chakraborty R."/>
            <person name="Zane G.M."/>
            <person name="Rubin B.E."/>
            <person name="Wall J.D."/>
            <person name="Visel A."/>
            <person name="Bristow J."/>
            <person name="Blow M.J."/>
            <person name="Arkin A.P."/>
            <person name="Deutschbauer A.M."/>
        </authorList>
    </citation>
    <scope>NUCLEOTIDE SEQUENCE [LARGE SCALE GENOMIC DNA]</scope>
    <source>
        <strain evidence="1 2">FW300-N2E3</strain>
    </source>
</reference>
<reference evidence="2" key="1">
    <citation type="submission" date="2015-09" db="EMBL/GenBank/DDBJ databases">
        <title>Whole genome sequence of Pseudomonas fluorescens FW300-N2E3.</title>
        <authorList>
            <person name="Ray J."/>
            <person name="Melnyk R."/>
            <person name="Deutschbauer A."/>
        </authorList>
    </citation>
    <scope>NUCLEOTIDE SEQUENCE [LARGE SCALE GENOMIC DNA]</scope>
    <source>
        <strain evidence="2">FW300-N2E3</strain>
    </source>
</reference>